<dbReference type="Gene3D" id="3.40.50.11060">
    <property type="entry name" value="GTPase HflX, N-terminal domain"/>
    <property type="match status" value="1"/>
</dbReference>
<comment type="subcellular location">
    <subcellularLocation>
        <location evidence="6">Cytoplasm</location>
    </subcellularLocation>
    <text evidence="6">May associate with membranes.</text>
</comment>
<dbReference type="GO" id="GO:0003924">
    <property type="term" value="F:GTPase activity"/>
    <property type="evidence" value="ECO:0007669"/>
    <property type="project" value="UniProtKB-UniRule"/>
</dbReference>
<dbReference type="Proteomes" id="UP000177230">
    <property type="component" value="Unassembled WGS sequence"/>
</dbReference>
<evidence type="ECO:0000256" key="4">
    <source>
        <dbReference type="ARBA" id="ARBA00022842"/>
    </source>
</evidence>
<dbReference type="Gene3D" id="3.40.50.300">
    <property type="entry name" value="P-loop containing nucleotide triphosphate hydrolases"/>
    <property type="match status" value="1"/>
</dbReference>
<dbReference type="SUPFAM" id="SSF52540">
    <property type="entry name" value="P-loop containing nucleoside triphosphate hydrolases"/>
    <property type="match status" value="1"/>
</dbReference>
<comment type="caution">
    <text evidence="11">The sequence shown here is derived from an EMBL/GenBank/DDBJ whole genome shotgun (WGS) entry which is preliminary data.</text>
</comment>
<dbReference type="InterPro" id="IPR030394">
    <property type="entry name" value="G_HFLX_dom"/>
</dbReference>
<feature type="binding site" evidence="7">
    <location>
        <begin position="224"/>
        <end position="228"/>
    </location>
    <ligand>
        <name>GTP</name>
        <dbReference type="ChEBI" id="CHEBI:37565"/>
    </ligand>
</feature>
<evidence type="ECO:0000313" key="11">
    <source>
        <dbReference type="EMBL" id="OGF12824.1"/>
    </source>
</evidence>
<comment type="subunit">
    <text evidence="6">Monomer. Associates with the 50S ribosomal subunit.</text>
</comment>
<evidence type="ECO:0000256" key="1">
    <source>
        <dbReference type="ARBA" id="ARBA00022490"/>
    </source>
</evidence>
<feature type="binding site" evidence="7">
    <location>
        <begin position="199"/>
        <end position="206"/>
    </location>
    <ligand>
        <name>GTP</name>
        <dbReference type="ChEBI" id="CHEBI:37565"/>
    </ligand>
</feature>
<dbReference type="PIRSF" id="PIRSF006809">
    <property type="entry name" value="GTP-binding_hflX_prd"/>
    <property type="match status" value="1"/>
</dbReference>
<keyword evidence="9" id="KW-0175">Coiled coil</keyword>
<dbReference type="PANTHER" id="PTHR10229">
    <property type="entry name" value="GTP-BINDING PROTEIN HFLX"/>
    <property type="match status" value="1"/>
</dbReference>
<dbReference type="EMBL" id="MFFM01000030">
    <property type="protein sequence ID" value="OGF12824.1"/>
    <property type="molecule type" value="Genomic_DNA"/>
</dbReference>
<proteinExistence type="inferred from homology"/>
<feature type="domain" description="Hflx-type G" evidence="10">
    <location>
        <begin position="193"/>
        <end position="357"/>
    </location>
</feature>
<dbReference type="InterPro" id="IPR025121">
    <property type="entry name" value="GTPase_HflX_N"/>
</dbReference>
<dbReference type="HAMAP" id="MF_00900">
    <property type="entry name" value="GTPase_HflX"/>
    <property type="match status" value="1"/>
</dbReference>
<evidence type="ECO:0000256" key="8">
    <source>
        <dbReference type="PIRSR" id="PIRSR006809-2"/>
    </source>
</evidence>
<organism evidence="11 12">
    <name type="scientific">Candidatus Edwardsbacteria bacterium GWF2_54_11</name>
    <dbReference type="NCBI Taxonomy" id="1817851"/>
    <lineage>
        <taxon>Bacteria</taxon>
        <taxon>Candidatus Edwardsiibacteriota</taxon>
    </lineage>
</organism>
<dbReference type="PROSITE" id="PS51705">
    <property type="entry name" value="G_HFLX"/>
    <property type="match status" value="1"/>
</dbReference>
<gene>
    <name evidence="6" type="primary">hflX</name>
    <name evidence="11" type="ORF">A2024_12170</name>
</gene>
<dbReference type="PRINTS" id="PR00326">
    <property type="entry name" value="GTP1OBG"/>
</dbReference>
<feature type="binding site" evidence="8">
    <location>
        <position position="226"/>
    </location>
    <ligand>
        <name>Mg(2+)</name>
        <dbReference type="ChEBI" id="CHEBI:18420"/>
    </ligand>
</feature>
<dbReference type="Gene3D" id="6.10.250.2860">
    <property type="match status" value="1"/>
</dbReference>
<accession>A0A1F5REJ3</accession>
<dbReference type="GO" id="GO:0005737">
    <property type="term" value="C:cytoplasm"/>
    <property type="evidence" value="ECO:0007669"/>
    <property type="project" value="UniProtKB-SubCell"/>
</dbReference>
<dbReference type="InterPro" id="IPR016496">
    <property type="entry name" value="GTPase_HflX"/>
</dbReference>
<dbReference type="CDD" id="cd01878">
    <property type="entry name" value="HflX"/>
    <property type="match status" value="1"/>
</dbReference>
<dbReference type="GO" id="GO:0043022">
    <property type="term" value="F:ribosome binding"/>
    <property type="evidence" value="ECO:0007669"/>
    <property type="project" value="TreeGrafter"/>
</dbReference>
<evidence type="ECO:0000259" key="10">
    <source>
        <dbReference type="PROSITE" id="PS51705"/>
    </source>
</evidence>
<feature type="binding site" evidence="7">
    <location>
        <begin position="335"/>
        <end position="337"/>
    </location>
    <ligand>
        <name>GTP</name>
        <dbReference type="ChEBI" id="CHEBI:37565"/>
    </ligand>
</feature>
<evidence type="ECO:0000256" key="2">
    <source>
        <dbReference type="ARBA" id="ARBA00022723"/>
    </source>
</evidence>
<dbReference type="NCBIfam" id="TIGR03156">
    <property type="entry name" value="GTP_HflX"/>
    <property type="match status" value="1"/>
</dbReference>
<protein>
    <recommendedName>
        <fullName evidence="6">GTPase HflX</fullName>
    </recommendedName>
    <alternativeName>
        <fullName evidence="6">GTP-binding protein HflX</fullName>
    </alternativeName>
</protein>
<evidence type="ECO:0000256" key="5">
    <source>
        <dbReference type="ARBA" id="ARBA00023134"/>
    </source>
</evidence>
<feature type="binding site" evidence="7">
    <location>
        <begin position="246"/>
        <end position="249"/>
    </location>
    <ligand>
        <name>GTP</name>
        <dbReference type="ChEBI" id="CHEBI:37565"/>
    </ligand>
</feature>
<dbReference type="Pfam" id="PF13167">
    <property type="entry name" value="GTP-bdg_N"/>
    <property type="match status" value="1"/>
</dbReference>
<dbReference type="PANTHER" id="PTHR10229:SF0">
    <property type="entry name" value="GTP-BINDING PROTEIN 6-RELATED"/>
    <property type="match status" value="1"/>
</dbReference>
<dbReference type="Pfam" id="PF01926">
    <property type="entry name" value="MMR_HSR1"/>
    <property type="match status" value="1"/>
</dbReference>
<evidence type="ECO:0000256" key="9">
    <source>
        <dbReference type="SAM" id="Coils"/>
    </source>
</evidence>
<dbReference type="AlphaFoldDB" id="A0A1F5REJ3"/>
<comment type="function">
    <text evidence="6">GTPase that associates with the 50S ribosomal subunit and may have a role during protein synthesis or ribosome biogenesis.</text>
</comment>
<evidence type="ECO:0000256" key="3">
    <source>
        <dbReference type="ARBA" id="ARBA00022741"/>
    </source>
</evidence>
<keyword evidence="4 8" id="KW-0460">Magnesium</keyword>
<keyword evidence="2 8" id="KW-0479">Metal-binding</keyword>
<feature type="coiled-coil region" evidence="9">
    <location>
        <begin position="154"/>
        <end position="188"/>
    </location>
</feature>
<dbReference type="GO" id="GO:0046872">
    <property type="term" value="F:metal ion binding"/>
    <property type="evidence" value="ECO:0007669"/>
    <property type="project" value="UniProtKB-KW"/>
</dbReference>
<dbReference type="InterPro" id="IPR042108">
    <property type="entry name" value="GTPase_HflX_N_sf"/>
</dbReference>
<dbReference type="InterPro" id="IPR006073">
    <property type="entry name" value="GTP-bd"/>
</dbReference>
<sequence>MKQKAILVGSVLGRASVFEEEESLKELARLADTAGASVIDHLVQRRVRPDATYFIGKGKVEELALAVADSRADLVIFDHSLTPSQASNIQAQLDCRVVDRAELIMDIFARQAKSAESKIQVELAQLQYRFSRLVGAGLEMTDPGAGIGTRGPGEKQLELDRRKIRHRIARLKQELKKIEQQRRTQRKSRAGVFKISLVGYTNAGKSTLMNLLSRAGVKVEDRLFATLDATTRAVVLASGEKFLLTDTVGFIRRLPHQLVASFKATLEEVNQADLVLQVVDSPHPLYLKEIAAVEEVLKEIKADRPELLVFNKTDLLDPDTLDGLRRNYPGAAFLSALTGEGRRELEDMIRQRMESPGWGE</sequence>
<keyword evidence="5 6" id="KW-0342">GTP-binding</keyword>
<dbReference type="Pfam" id="PF16360">
    <property type="entry name" value="GTP-bdg_M"/>
    <property type="match status" value="1"/>
</dbReference>
<comment type="cofactor">
    <cofactor evidence="8">
        <name>Mg(2+)</name>
        <dbReference type="ChEBI" id="CHEBI:18420"/>
    </cofactor>
</comment>
<feature type="binding site" evidence="8">
    <location>
        <position position="206"/>
    </location>
    <ligand>
        <name>Mg(2+)</name>
        <dbReference type="ChEBI" id="CHEBI:18420"/>
    </ligand>
</feature>
<dbReference type="FunFam" id="3.40.50.11060:FF:000001">
    <property type="entry name" value="GTPase HflX"/>
    <property type="match status" value="1"/>
</dbReference>
<keyword evidence="1 6" id="KW-0963">Cytoplasm</keyword>
<dbReference type="GO" id="GO:0005525">
    <property type="term" value="F:GTP binding"/>
    <property type="evidence" value="ECO:0007669"/>
    <property type="project" value="UniProtKB-UniRule"/>
</dbReference>
<dbReference type="InterPro" id="IPR032305">
    <property type="entry name" value="GTP-bd_M"/>
</dbReference>
<feature type="binding site" evidence="7">
    <location>
        <begin position="311"/>
        <end position="314"/>
    </location>
    <ligand>
        <name>GTP</name>
        <dbReference type="ChEBI" id="CHEBI:37565"/>
    </ligand>
</feature>
<reference evidence="11 12" key="1">
    <citation type="journal article" date="2016" name="Nat. Commun.">
        <title>Thousands of microbial genomes shed light on interconnected biogeochemical processes in an aquifer system.</title>
        <authorList>
            <person name="Anantharaman K."/>
            <person name="Brown C.T."/>
            <person name="Hug L.A."/>
            <person name="Sharon I."/>
            <person name="Castelle C.J."/>
            <person name="Probst A.J."/>
            <person name="Thomas B.C."/>
            <person name="Singh A."/>
            <person name="Wilkins M.J."/>
            <person name="Karaoz U."/>
            <person name="Brodie E.L."/>
            <person name="Williams K.H."/>
            <person name="Hubbard S.S."/>
            <person name="Banfield J.F."/>
        </authorList>
    </citation>
    <scope>NUCLEOTIDE SEQUENCE [LARGE SCALE GENOMIC DNA]</scope>
</reference>
<comment type="similarity">
    <text evidence="6">Belongs to the TRAFAC class OBG-HflX-like GTPase superfamily. HflX GTPase family.</text>
</comment>
<evidence type="ECO:0000313" key="12">
    <source>
        <dbReference type="Proteomes" id="UP000177230"/>
    </source>
</evidence>
<name>A0A1F5REJ3_9BACT</name>
<keyword evidence="3 6" id="KW-0547">Nucleotide-binding</keyword>
<evidence type="ECO:0000256" key="7">
    <source>
        <dbReference type="PIRSR" id="PIRSR006809-1"/>
    </source>
</evidence>
<evidence type="ECO:0000256" key="6">
    <source>
        <dbReference type="HAMAP-Rule" id="MF_00900"/>
    </source>
</evidence>
<dbReference type="InterPro" id="IPR027417">
    <property type="entry name" value="P-loop_NTPase"/>
</dbReference>